<reference evidence="10 11" key="1">
    <citation type="submission" date="2023-03" db="EMBL/GenBank/DDBJ databases">
        <title>Thalassotalea loyana LMG 22536T draft genome sequence.</title>
        <authorList>
            <person name="Sawabe T."/>
        </authorList>
    </citation>
    <scope>NUCLEOTIDE SEQUENCE [LARGE SCALE GENOMIC DNA]</scope>
    <source>
        <strain evidence="10 11">LMG 22536</strain>
    </source>
</reference>
<comment type="subcellular location">
    <subcellularLocation>
        <location evidence="2">Membrane</location>
        <topology evidence="2">Multi-pass membrane protein</topology>
    </subcellularLocation>
</comment>
<feature type="transmembrane region" description="Helical" evidence="8">
    <location>
        <begin position="12"/>
        <end position="32"/>
    </location>
</feature>
<sequence>MQKQQAVKALMTMMLVVLLSCAGIALPYPILAPLFINEVSPLTTFGGIHPKLLLGMLLAIYPLGVLIGSSIIGAASDVYGRKKVLMVSLIFAMFGYLFSAFAIVIENYPLFFLTRFITGLCEGNVSIAKAVAIDLSKVLDKTRSFSLINATTYAGWLIGPLAGGFLQPFGTELAFYVAACSLGLATLCVFLFLNHEPKSKEPTSLSWYELLVKQNSLGLLKNPSIKRFFAVYLLVTLGLNAFYDFYPLWLAETFSFTPPNIGSITALLTAFMVTTSALLVTPFKRRFGLLSGIYIGLLFLAIMLFIHPLYSNSTVWLGYALIGIAIALFNGLLPIYISELHQNEQQGRLMGLLSTGFSMSNVVISILGSFVAIIGTVWAILLGAILIVCSAILLFKITKQSSAEAPS</sequence>
<keyword evidence="7 8" id="KW-0472">Membrane</keyword>
<organism evidence="10 11">
    <name type="scientific">Thalassotalea loyana</name>
    <dbReference type="NCBI Taxonomy" id="280483"/>
    <lineage>
        <taxon>Bacteria</taxon>
        <taxon>Pseudomonadati</taxon>
        <taxon>Pseudomonadota</taxon>
        <taxon>Gammaproteobacteria</taxon>
        <taxon>Alteromonadales</taxon>
        <taxon>Colwelliaceae</taxon>
        <taxon>Thalassotalea</taxon>
    </lineage>
</organism>
<feature type="transmembrane region" description="Helical" evidence="8">
    <location>
        <begin position="349"/>
        <end position="371"/>
    </location>
</feature>
<dbReference type="PROSITE" id="PS00216">
    <property type="entry name" value="SUGAR_TRANSPORT_1"/>
    <property type="match status" value="1"/>
</dbReference>
<dbReference type="EMBL" id="BSSV01000003">
    <property type="protein sequence ID" value="GLX85592.1"/>
    <property type="molecule type" value="Genomic_DNA"/>
</dbReference>
<name>A0ABQ6HFT8_9GAMM</name>
<keyword evidence="11" id="KW-1185">Reference proteome</keyword>
<comment type="caution">
    <text evidence="10">The sequence shown here is derived from an EMBL/GenBank/DDBJ whole genome shotgun (WGS) entry which is preliminary data.</text>
</comment>
<dbReference type="InterPro" id="IPR036259">
    <property type="entry name" value="MFS_trans_sf"/>
</dbReference>
<evidence type="ECO:0000256" key="8">
    <source>
        <dbReference type="SAM" id="Phobius"/>
    </source>
</evidence>
<evidence type="ECO:0000313" key="11">
    <source>
        <dbReference type="Proteomes" id="UP001157134"/>
    </source>
</evidence>
<dbReference type="PROSITE" id="PS51257">
    <property type="entry name" value="PROKAR_LIPOPROTEIN"/>
    <property type="match status" value="1"/>
</dbReference>
<dbReference type="InterPro" id="IPR020846">
    <property type="entry name" value="MFS_dom"/>
</dbReference>
<keyword evidence="5 8" id="KW-0812">Transmembrane</keyword>
<feature type="transmembrane region" description="Helical" evidence="8">
    <location>
        <begin position="84"/>
        <end position="105"/>
    </location>
</feature>
<dbReference type="SUPFAM" id="SSF103473">
    <property type="entry name" value="MFS general substrate transporter"/>
    <property type="match status" value="1"/>
</dbReference>
<evidence type="ECO:0000256" key="4">
    <source>
        <dbReference type="ARBA" id="ARBA00022448"/>
    </source>
</evidence>
<evidence type="ECO:0000256" key="5">
    <source>
        <dbReference type="ARBA" id="ARBA00022692"/>
    </source>
</evidence>
<dbReference type="PANTHER" id="PTHR23504">
    <property type="entry name" value="MAJOR FACILITATOR SUPERFAMILY DOMAIN-CONTAINING PROTEIN 10"/>
    <property type="match status" value="1"/>
</dbReference>
<feature type="transmembrane region" description="Helical" evidence="8">
    <location>
        <begin position="111"/>
        <end position="133"/>
    </location>
</feature>
<feature type="transmembrane region" description="Helical" evidence="8">
    <location>
        <begin position="261"/>
        <end position="280"/>
    </location>
</feature>
<gene>
    <name evidence="10" type="primary">blT</name>
    <name evidence="10" type="ORF">tloyanaT_18440</name>
</gene>
<feature type="transmembrane region" description="Helical" evidence="8">
    <location>
        <begin position="52"/>
        <end position="72"/>
    </location>
</feature>
<dbReference type="PANTHER" id="PTHR23504:SF15">
    <property type="entry name" value="MAJOR FACILITATOR SUPERFAMILY (MFS) PROFILE DOMAIN-CONTAINING PROTEIN"/>
    <property type="match status" value="1"/>
</dbReference>
<comment type="function">
    <text evidence="1">Resistance to tetracycline by an active tetracycline efflux. This is an energy-dependent process that decreases the accumulation of the antibiotic in whole cells. This protein functions as a metal-tetracycline/H(+) antiporter.</text>
</comment>
<evidence type="ECO:0000256" key="3">
    <source>
        <dbReference type="ARBA" id="ARBA00007520"/>
    </source>
</evidence>
<feature type="transmembrane region" description="Helical" evidence="8">
    <location>
        <begin position="145"/>
        <end position="167"/>
    </location>
</feature>
<proteinExistence type="inferred from homology"/>
<comment type="similarity">
    <text evidence="3">Belongs to the major facilitator superfamily. TCR/Tet family.</text>
</comment>
<dbReference type="Gene3D" id="1.20.1250.20">
    <property type="entry name" value="MFS general substrate transporter like domains"/>
    <property type="match status" value="1"/>
</dbReference>
<dbReference type="InterPro" id="IPR005829">
    <property type="entry name" value="Sugar_transporter_CS"/>
</dbReference>
<feature type="transmembrane region" description="Helical" evidence="8">
    <location>
        <begin position="173"/>
        <end position="193"/>
    </location>
</feature>
<evidence type="ECO:0000256" key="7">
    <source>
        <dbReference type="ARBA" id="ARBA00023136"/>
    </source>
</evidence>
<dbReference type="InterPro" id="IPR011701">
    <property type="entry name" value="MFS"/>
</dbReference>
<evidence type="ECO:0000256" key="2">
    <source>
        <dbReference type="ARBA" id="ARBA00004141"/>
    </source>
</evidence>
<dbReference type="PROSITE" id="PS50850">
    <property type="entry name" value="MFS"/>
    <property type="match status" value="1"/>
</dbReference>
<evidence type="ECO:0000256" key="6">
    <source>
        <dbReference type="ARBA" id="ARBA00022989"/>
    </source>
</evidence>
<dbReference type="Proteomes" id="UP001157134">
    <property type="component" value="Unassembled WGS sequence"/>
</dbReference>
<feature type="transmembrane region" description="Helical" evidence="8">
    <location>
        <begin position="316"/>
        <end position="337"/>
    </location>
</feature>
<dbReference type="InterPro" id="IPR001958">
    <property type="entry name" value="Tet-R_TetA/multi-R_MdtG-like"/>
</dbReference>
<dbReference type="PRINTS" id="PR01035">
    <property type="entry name" value="TCRTETA"/>
</dbReference>
<dbReference type="RefSeq" id="WP_284297839.1">
    <property type="nucleotide sequence ID" value="NZ_BSSV01000003.1"/>
</dbReference>
<feature type="transmembrane region" description="Helical" evidence="8">
    <location>
        <begin position="377"/>
        <end position="395"/>
    </location>
</feature>
<evidence type="ECO:0000259" key="9">
    <source>
        <dbReference type="PROSITE" id="PS50850"/>
    </source>
</evidence>
<feature type="transmembrane region" description="Helical" evidence="8">
    <location>
        <begin position="287"/>
        <end position="310"/>
    </location>
</feature>
<protein>
    <submittedName>
        <fullName evidence="10">Tetracycline resistance MFS efflux pump</fullName>
    </submittedName>
</protein>
<accession>A0ABQ6HFT8</accession>
<feature type="domain" description="Major facilitator superfamily (MFS) profile" evidence="9">
    <location>
        <begin position="9"/>
        <end position="402"/>
    </location>
</feature>
<evidence type="ECO:0000256" key="1">
    <source>
        <dbReference type="ARBA" id="ARBA00003279"/>
    </source>
</evidence>
<feature type="transmembrane region" description="Helical" evidence="8">
    <location>
        <begin position="229"/>
        <end position="249"/>
    </location>
</feature>
<keyword evidence="6 8" id="KW-1133">Transmembrane helix</keyword>
<evidence type="ECO:0000313" key="10">
    <source>
        <dbReference type="EMBL" id="GLX85592.1"/>
    </source>
</evidence>
<dbReference type="Pfam" id="PF07690">
    <property type="entry name" value="MFS_1"/>
    <property type="match status" value="1"/>
</dbReference>
<keyword evidence="4" id="KW-0813">Transport</keyword>